<feature type="transmembrane region" description="Helical" evidence="1">
    <location>
        <begin position="33"/>
        <end position="54"/>
    </location>
</feature>
<dbReference type="Pfam" id="PF14501">
    <property type="entry name" value="HATPase_c_5"/>
    <property type="match status" value="1"/>
</dbReference>
<feature type="transmembrane region" description="Helical" evidence="1">
    <location>
        <begin position="74"/>
        <end position="95"/>
    </location>
</feature>
<dbReference type="InterPro" id="IPR032834">
    <property type="entry name" value="NatK-like_C"/>
</dbReference>
<dbReference type="PANTHER" id="PTHR40448:SF1">
    <property type="entry name" value="TWO-COMPONENT SENSOR HISTIDINE KINASE"/>
    <property type="match status" value="1"/>
</dbReference>
<protein>
    <submittedName>
        <fullName evidence="3">Accessory regulator AgrC</fullName>
    </submittedName>
</protein>
<name>A0A1E5H7I8_9ENTE</name>
<accession>A0A1E5H7I8</accession>
<evidence type="ECO:0000256" key="1">
    <source>
        <dbReference type="SAM" id="Phobius"/>
    </source>
</evidence>
<comment type="caution">
    <text evidence="3">The sequence shown here is derived from an EMBL/GenBank/DDBJ whole genome shotgun (WGS) entry which is preliminary data.</text>
</comment>
<dbReference type="EMBL" id="MIJY01000001">
    <property type="protein sequence ID" value="OEG20795.1"/>
    <property type="molecule type" value="Genomic_DNA"/>
</dbReference>
<keyword evidence="1" id="KW-0472">Membrane</keyword>
<evidence type="ECO:0000259" key="2">
    <source>
        <dbReference type="Pfam" id="PF14501"/>
    </source>
</evidence>
<dbReference type="Gene3D" id="3.30.565.10">
    <property type="entry name" value="Histidine kinase-like ATPase, C-terminal domain"/>
    <property type="match status" value="1"/>
</dbReference>
<dbReference type="AlphaFoldDB" id="A0A1E5H7I8"/>
<reference evidence="4" key="1">
    <citation type="submission" date="2016-09" db="EMBL/GenBank/DDBJ databases">
        <authorList>
            <person name="Gulvik C.A."/>
        </authorList>
    </citation>
    <scope>NUCLEOTIDE SEQUENCE [LARGE SCALE GENOMIC DNA]</scope>
    <source>
        <strain evidence="4">LMG 8895</strain>
    </source>
</reference>
<gene>
    <name evidence="3" type="ORF">BCR25_00160</name>
</gene>
<organism evidence="3 4">
    <name type="scientific">Enterococcus termitis</name>
    <dbReference type="NCBI Taxonomy" id="332950"/>
    <lineage>
        <taxon>Bacteria</taxon>
        <taxon>Bacillati</taxon>
        <taxon>Bacillota</taxon>
        <taxon>Bacilli</taxon>
        <taxon>Lactobacillales</taxon>
        <taxon>Enterococcaceae</taxon>
        <taxon>Enterococcus</taxon>
    </lineage>
</organism>
<evidence type="ECO:0000313" key="4">
    <source>
        <dbReference type="Proteomes" id="UP000095094"/>
    </source>
</evidence>
<feature type="transmembrane region" description="Helical" evidence="1">
    <location>
        <begin position="107"/>
        <end position="128"/>
    </location>
</feature>
<feature type="domain" description="Sensor histidine kinase NatK-like C-terminal" evidence="2">
    <location>
        <begin position="250"/>
        <end position="351"/>
    </location>
</feature>
<dbReference type="PANTHER" id="PTHR40448">
    <property type="entry name" value="TWO-COMPONENT SENSOR HISTIDINE KINASE"/>
    <property type="match status" value="1"/>
</dbReference>
<evidence type="ECO:0000313" key="3">
    <source>
        <dbReference type="EMBL" id="OEG20795.1"/>
    </source>
</evidence>
<keyword evidence="1" id="KW-1133">Transmembrane helix</keyword>
<dbReference type="Proteomes" id="UP000095094">
    <property type="component" value="Unassembled WGS sequence"/>
</dbReference>
<keyword evidence="4" id="KW-1185">Reference proteome</keyword>
<dbReference type="InterPro" id="IPR036890">
    <property type="entry name" value="HATPase_C_sf"/>
</dbReference>
<keyword evidence="1" id="KW-0812">Transmembrane</keyword>
<dbReference type="GO" id="GO:0042802">
    <property type="term" value="F:identical protein binding"/>
    <property type="evidence" value="ECO:0007669"/>
    <property type="project" value="TreeGrafter"/>
</dbReference>
<dbReference type="SUPFAM" id="SSF55874">
    <property type="entry name" value="ATPase domain of HSP90 chaperone/DNA topoisomerase II/histidine kinase"/>
    <property type="match status" value="1"/>
</dbReference>
<proteinExistence type="predicted"/>
<sequence length="353" mass="41025">MIIMVLSDHLASFITRTMLGVNSIFTEADTIDMVLMLIHEGIALTSGVIVAFIWRKLMDMLFAKHVDSKNLNYIFAFFSFFTYIIYFSMIVYVRIVGSQSTLVLLNTIYLFIYFVIFVASLFFMVYTFKKRFEMKEKEIELTSMQIYTEQLEQNYTEMRRFRHDYINILASMAEYINKRDVDALENYFNKNIMQVSHEIRKNDFKMRDLTNLQVVELKGLIASKLITAQEKGLNVSFECPEVIEQLNMDRVTLCRCIGILLDNAIEAAGETDTGQVRVGFVTFDHSVSFIVWNDFDDKGYKMFNYYKEGFSTKGEGRGLGLNTLKALVDAAENLHLDTIIENEMFKQEIKIVN</sequence>